<accession>A0A0H5QT38</accession>
<feature type="non-terminal residue" evidence="1">
    <location>
        <position position="366"/>
    </location>
</feature>
<evidence type="ECO:0000313" key="1">
    <source>
        <dbReference type="EMBL" id="CRZ04716.1"/>
    </source>
</evidence>
<dbReference type="AlphaFoldDB" id="A0A0H5QT38"/>
<dbReference type="EMBL" id="HACM01004274">
    <property type="protein sequence ID" value="CRZ04716.1"/>
    <property type="molecule type" value="Transcribed_RNA"/>
</dbReference>
<name>A0A0H5QT38_9EUKA</name>
<reference evidence="1" key="1">
    <citation type="submission" date="2015-04" db="EMBL/GenBank/DDBJ databases">
        <title>The genome sequence of the plant pathogenic Rhizarian Plasmodiophora brassicae reveals insights in its biotrophic life cycle and the origin of chitin synthesis.</title>
        <authorList>
            <person name="Schwelm A."/>
            <person name="Fogelqvist J."/>
            <person name="Knaust A."/>
            <person name="Julke S."/>
            <person name="Lilja T."/>
            <person name="Dhandapani V."/>
            <person name="Bonilla-Rosso G."/>
            <person name="Karlsson M."/>
            <person name="Shevchenko A."/>
            <person name="Choi S.R."/>
            <person name="Kim H.G."/>
            <person name="Park J.Y."/>
            <person name="Lim Y.P."/>
            <person name="Ludwig-Muller J."/>
            <person name="Dixelius C."/>
        </authorList>
    </citation>
    <scope>NUCLEOTIDE SEQUENCE</scope>
    <source>
        <tissue evidence="1">Potato root galls</tissue>
    </source>
</reference>
<protein>
    <submittedName>
        <fullName evidence="1">Uncharacterized protein</fullName>
    </submittedName>
</protein>
<organism evidence="1">
    <name type="scientific">Spongospora subterranea</name>
    <dbReference type="NCBI Taxonomy" id="70186"/>
    <lineage>
        <taxon>Eukaryota</taxon>
        <taxon>Sar</taxon>
        <taxon>Rhizaria</taxon>
        <taxon>Endomyxa</taxon>
        <taxon>Phytomyxea</taxon>
        <taxon>Plasmodiophorida</taxon>
        <taxon>Plasmodiophoridae</taxon>
        <taxon>Spongospora</taxon>
    </lineage>
</organism>
<proteinExistence type="predicted"/>
<sequence length="366" mass="39998">NSAAIGPGDIISPVFRDCVMGHVARLVNTRLDGATPIESDFITNIISLLSFLTHSPNPDSIFAIDSYPDLVPLLLLFHRSNPAPPVVLATDIQRILSTCRPVPWQLFTDLTNIDMSSCSLSDLFRNPNAIATASFLIANRSLACPSPQSIARRLLNLLTQAHLQPDQYHPARSILSLSIQLGVPEHDILSILNNRSIGPDLVPNGDRFQTIFSEPIAQYLAIKTSSSFAALLIQSLFDHDANQALRNVLFTALDQVLSTTKPFEPNDRAVVKSLLQSFTDKLSSERVSSSSSGDDLEPIRCQIQFIHRICVWSPAFISDRSAPWLPHIATFITTCMASGANTALAQAIDVLRYLLTVGHVAADPLD</sequence>
<feature type="non-terminal residue" evidence="1">
    <location>
        <position position="1"/>
    </location>
</feature>